<dbReference type="PROSITE" id="PS50263">
    <property type="entry name" value="CN_HYDROLASE"/>
    <property type="match status" value="1"/>
</dbReference>
<dbReference type="PANTHER" id="PTHR43674">
    <property type="entry name" value="NITRILASE C965.09-RELATED"/>
    <property type="match status" value="1"/>
</dbReference>
<dbReference type="Proteomes" id="UP001334248">
    <property type="component" value="Unassembled WGS sequence"/>
</dbReference>
<keyword evidence="1" id="KW-0378">Hydrolase</keyword>
<proteinExistence type="predicted"/>
<dbReference type="SUPFAM" id="SSF56317">
    <property type="entry name" value="Carbon-nitrogen hydrolase"/>
    <property type="match status" value="1"/>
</dbReference>
<dbReference type="Pfam" id="PF00795">
    <property type="entry name" value="CN_hydrolase"/>
    <property type="match status" value="1"/>
</dbReference>
<dbReference type="EMBL" id="JAVHJV010000009">
    <property type="protein sequence ID" value="KAK5940040.1"/>
    <property type="molecule type" value="Genomic_DNA"/>
</dbReference>
<evidence type="ECO:0000313" key="4">
    <source>
        <dbReference type="Proteomes" id="UP001334248"/>
    </source>
</evidence>
<organism evidence="3 4">
    <name type="scientific">Knufia obscura</name>
    <dbReference type="NCBI Taxonomy" id="1635080"/>
    <lineage>
        <taxon>Eukaryota</taxon>
        <taxon>Fungi</taxon>
        <taxon>Dikarya</taxon>
        <taxon>Ascomycota</taxon>
        <taxon>Pezizomycotina</taxon>
        <taxon>Eurotiomycetes</taxon>
        <taxon>Chaetothyriomycetidae</taxon>
        <taxon>Chaetothyriales</taxon>
        <taxon>Trichomeriaceae</taxon>
        <taxon>Knufia</taxon>
    </lineage>
</organism>
<sequence>MGSAVDAKDAPSRLLKVAAAQVGAVHRWSDRADTLNRLIRLLEEAAQTGALLVLFPELALTTFFPRYFIADENELASFFEHGEDVTGSKNTKKLFQRAHELGVDICVGYAERTTDGHSYNTCVYYSARLQRVITKYRKSHLPGTQEPCKDPGAINQLEKRYFEEGQEGFRAFRVPGLVDGALKKSLSIDGDASSEGRGDPIVGMLICNDRRWSEAWRVYGLQGTELILCGYNTTAWAPHLHGKHNQSKEQSKADAYFHHKLVMQSNSYTNSCFSICAARCGLDDDEFPLIGGSCIIGPDGRIIAEAQTEDDEVVFAEIDLAACRPGKQTVGDPSLMWRDPEC</sequence>
<dbReference type="InterPro" id="IPR003010">
    <property type="entry name" value="C-N_Hydrolase"/>
</dbReference>
<keyword evidence="4" id="KW-1185">Reference proteome</keyword>
<protein>
    <recommendedName>
        <fullName evidence="2">CN hydrolase domain-containing protein</fullName>
    </recommendedName>
</protein>
<dbReference type="Gene3D" id="3.60.110.10">
    <property type="entry name" value="Carbon-nitrogen hydrolase"/>
    <property type="match status" value="1"/>
</dbReference>
<dbReference type="InterPro" id="IPR036526">
    <property type="entry name" value="C-N_Hydrolase_sf"/>
</dbReference>
<comment type="caution">
    <text evidence="3">The sequence shown here is derived from an EMBL/GenBank/DDBJ whole genome shotgun (WGS) entry which is preliminary data.</text>
</comment>
<reference evidence="3 4" key="1">
    <citation type="journal article" date="2023" name="Res Sq">
        <title>Genomic and morphological characterization of Knufia obscura isolated from the Mars 2020 spacecraft assembly facility.</title>
        <authorList>
            <person name="Chander A.M."/>
            <person name="Teixeira M.M."/>
            <person name="Singh N.K."/>
            <person name="Williams M.P."/>
            <person name="Parker C.W."/>
            <person name="Leo P."/>
            <person name="Stajich J.E."/>
            <person name="Torok T."/>
            <person name="Tighe S."/>
            <person name="Mason C.E."/>
            <person name="Venkateswaran K."/>
        </authorList>
    </citation>
    <scope>NUCLEOTIDE SEQUENCE [LARGE SCALE GENOMIC DNA]</scope>
    <source>
        <strain evidence="3 4">CCFEE 5817</strain>
    </source>
</reference>
<evidence type="ECO:0000259" key="2">
    <source>
        <dbReference type="PROSITE" id="PS50263"/>
    </source>
</evidence>
<evidence type="ECO:0000256" key="1">
    <source>
        <dbReference type="ARBA" id="ARBA00022801"/>
    </source>
</evidence>
<evidence type="ECO:0000313" key="3">
    <source>
        <dbReference type="EMBL" id="KAK5940040.1"/>
    </source>
</evidence>
<dbReference type="PANTHER" id="PTHR43674:SF12">
    <property type="entry name" value="NITRILASE C965.09-RELATED"/>
    <property type="match status" value="1"/>
</dbReference>
<accession>A0ABR0RIF4</accession>
<dbReference type="InterPro" id="IPR050345">
    <property type="entry name" value="Aliph_Amidase/BUP"/>
</dbReference>
<dbReference type="GeneID" id="90000907"/>
<name>A0ABR0RIF4_9EURO</name>
<gene>
    <name evidence="3" type="ORF">PMZ80_007458</name>
</gene>
<feature type="domain" description="CN hydrolase" evidence="2">
    <location>
        <begin position="15"/>
        <end position="320"/>
    </location>
</feature>
<dbReference type="RefSeq" id="XP_064728130.1">
    <property type="nucleotide sequence ID" value="XM_064875866.1"/>
</dbReference>